<evidence type="ECO:0000313" key="6">
    <source>
        <dbReference type="EMBL" id="KAK1732871.1"/>
    </source>
</evidence>
<evidence type="ECO:0000256" key="4">
    <source>
        <dbReference type="SAM" id="Coils"/>
    </source>
</evidence>
<dbReference type="PROSITE" id="PS50005">
    <property type="entry name" value="TPR"/>
    <property type="match status" value="1"/>
</dbReference>
<feature type="repeat" description="TPR" evidence="3">
    <location>
        <begin position="514"/>
        <end position="547"/>
    </location>
</feature>
<dbReference type="EMBL" id="JATAAI010000056">
    <property type="protein sequence ID" value="KAK1732871.1"/>
    <property type="molecule type" value="Genomic_DNA"/>
</dbReference>
<name>A0AAD8XT37_9STRA</name>
<comment type="caution">
    <text evidence="6">The sequence shown here is derived from an EMBL/GenBank/DDBJ whole genome shotgun (WGS) entry which is preliminary data.</text>
</comment>
<evidence type="ECO:0000256" key="3">
    <source>
        <dbReference type="PROSITE-ProRule" id="PRU00339"/>
    </source>
</evidence>
<evidence type="ECO:0000256" key="1">
    <source>
        <dbReference type="ARBA" id="ARBA00022737"/>
    </source>
</evidence>
<sequence length="571" mass="63349">MTMATSTAAKKGVAGRIDYDSWEKRASNLSKELDEEDEQEKEAAASALGLDGKHARSQAEAEEKSKAEEMQKAKQRLEAYEKREQGVTETLSGLLGPVVDDDTTAEVEEKHQEIKYITRESIGAGKRVLTVADTKGRGKIVLTQDLSNLESRTATNTSLKPKSYDDDAENKEEMPEATVHRGIIKLNLRNLHQCTVIVKCKIITGTIEISHCEDVTLIVEGDDATAATIQADLCTNLDIQFHDAPSGKNIPLRVRDTNSGPTTTLYWGQDVNDRIYHAGVSNLRVRTYRDGFVDLDTTSDYKKNGAKAVGNAAAEEVQFVTSVIEDELITERVLKPGDSKEIKQGARPMTERELRELEKKKSQIEEALDEKLKDLIQIKDKNGGVAVVQQAEKKAVEKEEVIEEVYASATKEEIEAIVSSIEDQKAKGNEAFTSGEYAQAILLYTMALDEAARLPDVSSVTEKLSSSVISEPLEQLFPRHVILSNRSACFLKLGHHEKALKDGSDAEILNPAYVKGVFRKGLALHAMGRYREAIDALAKAQKVEPKNKQIKQALQFAEVRLHQEMRKRMET</sequence>
<reference evidence="6" key="1">
    <citation type="submission" date="2023-06" db="EMBL/GenBank/DDBJ databases">
        <title>Survivors Of The Sea: Transcriptome response of Skeletonema marinoi to long-term dormancy.</title>
        <authorList>
            <person name="Pinder M.I.M."/>
            <person name="Kourtchenko O."/>
            <person name="Robertson E.K."/>
            <person name="Larsson T."/>
            <person name="Maumus F."/>
            <person name="Osuna-Cruz C.M."/>
            <person name="Vancaester E."/>
            <person name="Stenow R."/>
            <person name="Vandepoele K."/>
            <person name="Ploug H."/>
            <person name="Bruchert V."/>
            <person name="Godhe A."/>
            <person name="Topel M."/>
        </authorList>
    </citation>
    <scope>NUCLEOTIDE SEQUENCE</scope>
    <source>
        <strain evidence="6">R05AC</strain>
    </source>
</reference>
<dbReference type="PANTHER" id="PTHR22904">
    <property type="entry name" value="TPR REPEAT CONTAINING PROTEIN"/>
    <property type="match status" value="1"/>
</dbReference>
<evidence type="ECO:0000313" key="7">
    <source>
        <dbReference type="Proteomes" id="UP001224775"/>
    </source>
</evidence>
<dbReference type="AlphaFoldDB" id="A0AAD8XT37"/>
<gene>
    <name evidence="6" type="ORF">QTG54_016409</name>
</gene>
<dbReference type="SUPFAM" id="SSF48452">
    <property type="entry name" value="TPR-like"/>
    <property type="match status" value="1"/>
</dbReference>
<dbReference type="SMART" id="SM00028">
    <property type="entry name" value="TPR"/>
    <property type="match status" value="3"/>
</dbReference>
<dbReference type="GO" id="GO:0051879">
    <property type="term" value="F:Hsp90 protein binding"/>
    <property type="evidence" value="ECO:0007669"/>
    <property type="project" value="TreeGrafter"/>
</dbReference>
<feature type="compositionally biased region" description="Basic and acidic residues" evidence="5">
    <location>
        <begin position="51"/>
        <end position="75"/>
    </location>
</feature>
<organism evidence="6 7">
    <name type="scientific">Skeletonema marinoi</name>
    <dbReference type="NCBI Taxonomy" id="267567"/>
    <lineage>
        <taxon>Eukaryota</taxon>
        <taxon>Sar</taxon>
        <taxon>Stramenopiles</taxon>
        <taxon>Ochrophyta</taxon>
        <taxon>Bacillariophyta</taxon>
        <taxon>Coscinodiscophyceae</taxon>
        <taxon>Thalassiosirophycidae</taxon>
        <taxon>Thalassiosirales</taxon>
        <taxon>Skeletonemataceae</taxon>
        <taxon>Skeletonema</taxon>
        <taxon>Skeletonema marinoi-dohrnii complex</taxon>
    </lineage>
</organism>
<feature type="region of interest" description="Disordered" evidence="5">
    <location>
        <begin position="29"/>
        <end position="75"/>
    </location>
</feature>
<keyword evidence="4" id="KW-0175">Coiled coil</keyword>
<keyword evidence="7" id="KW-1185">Reference proteome</keyword>
<dbReference type="InterPro" id="IPR011990">
    <property type="entry name" value="TPR-like_helical_dom_sf"/>
</dbReference>
<dbReference type="PANTHER" id="PTHR22904:SF523">
    <property type="entry name" value="STRESS-INDUCED-PHOSPHOPROTEIN 1"/>
    <property type="match status" value="1"/>
</dbReference>
<dbReference type="Proteomes" id="UP001224775">
    <property type="component" value="Unassembled WGS sequence"/>
</dbReference>
<dbReference type="InterPro" id="IPR019734">
    <property type="entry name" value="TPR_rpt"/>
</dbReference>
<evidence type="ECO:0000256" key="2">
    <source>
        <dbReference type="ARBA" id="ARBA00022803"/>
    </source>
</evidence>
<keyword evidence="2 3" id="KW-0802">TPR repeat</keyword>
<keyword evidence="1" id="KW-0677">Repeat</keyword>
<feature type="region of interest" description="Disordered" evidence="5">
    <location>
        <begin position="152"/>
        <end position="172"/>
    </location>
</feature>
<protein>
    <submittedName>
        <fullName evidence="6">Tetratricopeptide repeat protein</fullName>
    </submittedName>
</protein>
<feature type="coiled-coil region" evidence="4">
    <location>
        <begin position="347"/>
        <end position="408"/>
    </location>
</feature>
<accession>A0AAD8XT37</accession>
<dbReference type="Gene3D" id="1.25.40.10">
    <property type="entry name" value="Tetratricopeptide repeat domain"/>
    <property type="match status" value="1"/>
</dbReference>
<proteinExistence type="predicted"/>
<evidence type="ECO:0000256" key="5">
    <source>
        <dbReference type="SAM" id="MobiDB-lite"/>
    </source>
</evidence>